<reference evidence="4 5" key="1">
    <citation type="submission" date="2019-08" db="EMBL/GenBank/DDBJ databases">
        <title>Complete genome sequence of Candidatus Uab amorphum.</title>
        <authorList>
            <person name="Shiratori T."/>
            <person name="Suzuki S."/>
            <person name="Kakizawa Y."/>
            <person name="Ishida K."/>
        </authorList>
    </citation>
    <scope>NUCLEOTIDE SEQUENCE [LARGE SCALE GENOMIC DNA]</scope>
    <source>
        <strain evidence="4 5">SRT547</strain>
    </source>
</reference>
<dbReference type="SUPFAM" id="SSF51126">
    <property type="entry name" value="Pectin lyase-like"/>
    <property type="match status" value="1"/>
</dbReference>
<evidence type="ECO:0000256" key="2">
    <source>
        <dbReference type="ARBA" id="ARBA00022737"/>
    </source>
</evidence>
<dbReference type="Pfam" id="PF13855">
    <property type="entry name" value="LRR_8"/>
    <property type="match status" value="2"/>
</dbReference>
<keyword evidence="1" id="KW-0433">Leucine-rich repeat</keyword>
<protein>
    <recommendedName>
        <fullName evidence="3">Disease resistance R13L4/SHOC-2-like LRR domain-containing protein</fullName>
    </recommendedName>
</protein>
<dbReference type="Gene3D" id="3.80.10.10">
    <property type="entry name" value="Ribonuclease Inhibitor"/>
    <property type="match status" value="3"/>
</dbReference>
<dbReference type="InterPro" id="IPR050216">
    <property type="entry name" value="LRR_domain-containing"/>
</dbReference>
<dbReference type="Pfam" id="PF23598">
    <property type="entry name" value="LRR_14"/>
    <property type="match status" value="1"/>
</dbReference>
<organism evidence="4 5">
    <name type="scientific">Uabimicrobium amorphum</name>
    <dbReference type="NCBI Taxonomy" id="2596890"/>
    <lineage>
        <taxon>Bacteria</taxon>
        <taxon>Pseudomonadati</taxon>
        <taxon>Planctomycetota</taxon>
        <taxon>Candidatus Uabimicrobiia</taxon>
        <taxon>Candidatus Uabimicrobiales</taxon>
        <taxon>Candidatus Uabimicrobiaceae</taxon>
        <taxon>Candidatus Uabimicrobium</taxon>
    </lineage>
</organism>
<dbReference type="KEGG" id="uam:UABAM_04928"/>
<gene>
    <name evidence="4" type="ORF">UABAM_04928</name>
</gene>
<dbReference type="Pfam" id="PF00560">
    <property type="entry name" value="LRR_1"/>
    <property type="match status" value="1"/>
</dbReference>
<evidence type="ECO:0000313" key="5">
    <source>
        <dbReference type="Proteomes" id="UP000326354"/>
    </source>
</evidence>
<accession>A0A5S9ISD4</accession>
<dbReference type="SUPFAM" id="SSF52058">
    <property type="entry name" value="L domain-like"/>
    <property type="match status" value="2"/>
</dbReference>
<dbReference type="PANTHER" id="PTHR48051:SF54">
    <property type="entry name" value="LEUCINE-RICH REPEAT-CONTAINING PROTEIN"/>
    <property type="match status" value="1"/>
</dbReference>
<dbReference type="SMART" id="SM00364">
    <property type="entry name" value="LRR_BAC"/>
    <property type="match status" value="6"/>
</dbReference>
<feature type="domain" description="Disease resistance R13L4/SHOC-2-like LRR" evidence="3">
    <location>
        <begin position="360"/>
        <end position="449"/>
    </location>
</feature>
<dbReference type="PROSITE" id="PS51450">
    <property type="entry name" value="LRR"/>
    <property type="match status" value="4"/>
</dbReference>
<sequence>MKSIRGKALSEIEDNIEYYGCTFHFQNNPLWLDKVKITNCLFDNCSFRDGGIAISHAANCRFTHCSFTDLVIDKQQDSVWQNCHAHHIRLENITDPLSFLQDIQVSWLSLSNCYLKKIPTFQVKGVETLSILRCRIDDVTNISSYRNLKKLCLRNSQIKNFVTKDKCEVTFLDLAHNQLSTFPQMEYFPNLRELNLSDNRIENLSTVKTNSCLEVLNLTKNKLRELPAEIKYFPHLRELNLYKNQIESFNELTANSSLESLNLSRNKLRELPMEIQHFPQLKTLRLNCNYPLQKLAPQISRLHDLEQLELTDTKLAHLPGEMSKLENLRSLDLCGSCVENLATICQITNLENLYLGNSQIRNIEGISQLQQLKLIDLIFSHFSEFPKEICALKNLEYLYITSGHISEIPREICQLSKLKHLEISDHQLKSLPAEMHEMANLEYVDLEGNDVKSLEEDIRRLGCSVKTYTEPDIPLRYLNDDTDVDSDVFFIVDDDSPQEILDVDDLEE</sequence>
<dbReference type="InterPro" id="IPR055414">
    <property type="entry name" value="LRR_R13L4/SHOC2-like"/>
</dbReference>
<dbReference type="SMART" id="SM00365">
    <property type="entry name" value="LRR_SD22"/>
    <property type="match status" value="5"/>
</dbReference>
<dbReference type="Proteomes" id="UP000326354">
    <property type="component" value="Chromosome"/>
</dbReference>
<dbReference type="OrthoDB" id="232968at2"/>
<dbReference type="EMBL" id="AP019860">
    <property type="protein sequence ID" value="BBM86542.1"/>
    <property type="molecule type" value="Genomic_DNA"/>
</dbReference>
<evidence type="ECO:0000259" key="3">
    <source>
        <dbReference type="Pfam" id="PF23598"/>
    </source>
</evidence>
<dbReference type="RefSeq" id="WP_151970593.1">
    <property type="nucleotide sequence ID" value="NZ_AP019860.1"/>
</dbReference>
<evidence type="ECO:0000313" key="4">
    <source>
        <dbReference type="EMBL" id="BBM86542.1"/>
    </source>
</evidence>
<dbReference type="InterPro" id="IPR011050">
    <property type="entry name" value="Pectin_lyase_fold/virulence"/>
</dbReference>
<dbReference type="InterPro" id="IPR003591">
    <property type="entry name" value="Leu-rich_rpt_typical-subtyp"/>
</dbReference>
<proteinExistence type="predicted"/>
<dbReference type="Gene3D" id="2.160.20.80">
    <property type="entry name" value="E3 ubiquitin-protein ligase SopA"/>
    <property type="match status" value="1"/>
</dbReference>
<name>A0A5S9ISD4_UABAM</name>
<keyword evidence="5" id="KW-1185">Reference proteome</keyword>
<evidence type="ECO:0000256" key="1">
    <source>
        <dbReference type="ARBA" id="ARBA00022614"/>
    </source>
</evidence>
<dbReference type="GO" id="GO:0005737">
    <property type="term" value="C:cytoplasm"/>
    <property type="evidence" value="ECO:0007669"/>
    <property type="project" value="TreeGrafter"/>
</dbReference>
<dbReference type="InterPro" id="IPR032675">
    <property type="entry name" value="LRR_dom_sf"/>
</dbReference>
<dbReference type="SMART" id="SM00369">
    <property type="entry name" value="LRR_TYP"/>
    <property type="match status" value="7"/>
</dbReference>
<keyword evidence="2" id="KW-0677">Repeat</keyword>
<dbReference type="PANTHER" id="PTHR48051">
    <property type="match status" value="1"/>
</dbReference>
<dbReference type="AlphaFoldDB" id="A0A5S9ISD4"/>
<dbReference type="InterPro" id="IPR001611">
    <property type="entry name" value="Leu-rich_rpt"/>
</dbReference>